<keyword evidence="4" id="KW-1185">Reference proteome</keyword>
<protein>
    <submittedName>
        <fullName evidence="3">Prepilin peptidase dependent protein A</fullName>
    </submittedName>
    <submittedName>
        <fullName evidence="2">Type II secretory pathway, pseudopilin PulG</fullName>
    </submittedName>
</protein>
<evidence type="ECO:0000313" key="2">
    <source>
        <dbReference type="EMBL" id="QIM64540.1"/>
    </source>
</evidence>
<sequence length="170" mass="19585">MYRAITLINLLITLAIIAITFSFFSPSLYQIQEPILLNNEIDKIKAFIYQIQTQARYHKQHYSVSISQNNANWCMIAIAKNNRKETACNCLMLKSCNITDRYYVYQPISHKVKLKSNSLYPKVFMNIDGVTGRLETVCLGVNLNESHRVIQFDSSGVINVAQQNKRTKCR</sequence>
<keyword evidence="1" id="KW-0472">Membrane</keyword>
<reference evidence="2 5" key="1">
    <citation type="submission" date="2016-03" db="EMBL/GenBank/DDBJ databases">
        <authorList>
            <person name="Hansen M.J."/>
            <person name="Bojesen A.M."/>
            <person name="Planet P."/>
        </authorList>
    </citation>
    <scope>NUCLEOTIDE SEQUENCE [LARGE SCALE GENOMIC DNA]</scope>
    <source>
        <strain evidence="2 5">HPA 21</strain>
    </source>
</reference>
<evidence type="ECO:0000313" key="3">
    <source>
        <dbReference type="EMBL" id="RPE90959.1"/>
    </source>
</evidence>
<feature type="transmembrane region" description="Helical" evidence="1">
    <location>
        <begin position="7"/>
        <end position="29"/>
    </location>
</feature>
<dbReference type="EMBL" id="CP015029">
    <property type="protein sequence ID" value="QIM64540.1"/>
    <property type="molecule type" value="Genomic_DNA"/>
</dbReference>
<dbReference type="AlphaFoldDB" id="A0AAE6X473"/>
<proteinExistence type="predicted"/>
<organism evidence="2 5">
    <name type="scientific">Frederiksenia canicola</name>
    <dbReference type="NCBI Taxonomy" id="123824"/>
    <lineage>
        <taxon>Bacteria</taxon>
        <taxon>Pseudomonadati</taxon>
        <taxon>Pseudomonadota</taxon>
        <taxon>Gammaproteobacteria</taxon>
        <taxon>Pasteurellales</taxon>
        <taxon>Pasteurellaceae</taxon>
        <taxon>Frederiksenia</taxon>
    </lineage>
</organism>
<dbReference type="Proteomes" id="UP000276901">
    <property type="component" value="Unassembled WGS sequence"/>
</dbReference>
<evidence type="ECO:0000313" key="4">
    <source>
        <dbReference type="Proteomes" id="UP000276901"/>
    </source>
</evidence>
<gene>
    <name evidence="2" type="ORF">A4G17_03320</name>
    <name evidence="3" type="ORF">EDC49_1960</name>
</gene>
<dbReference type="RefSeq" id="WP_123957542.1">
    <property type="nucleotide sequence ID" value="NZ_CP015029.1"/>
</dbReference>
<evidence type="ECO:0000313" key="5">
    <source>
        <dbReference type="Proteomes" id="UP000502287"/>
    </source>
</evidence>
<reference evidence="3 4" key="2">
    <citation type="submission" date="2018-11" db="EMBL/GenBank/DDBJ databases">
        <title>Genomic Encyclopedia of Type Strains, Phase IV (KMG-IV): sequencing the most valuable type-strain genomes for metagenomic binning, comparative biology and taxonomic classification.</title>
        <authorList>
            <person name="Goeker M."/>
        </authorList>
    </citation>
    <scope>NUCLEOTIDE SEQUENCE [LARGE SCALE GENOMIC DNA]</scope>
    <source>
        <strain evidence="3 4">DSM 25797</strain>
    </source>
</reference>
<dbReference type="EMBL" id="RKQT01000006">
    <property type="protein sequence ID" value="RPE90959.1"/>
    <property type="molecule type" value="Genomic_DNA"/>
</dbReference>
<keyword evidence="1" id="KW-1133">Transmembrane helix</keyword>
<accession>A0AAE6X473</accession>
<name>A0AAE6X473_9PAST</name>
<keyword evidence="1" id="KW-0812">Transmembrane</keyword>
<dbReference type="KEGG" id="fcl:A4G17_03320"/>
<dbReference type="InterPro" id="IPR045584">
    <property type="entry name" value="Pilin-like"/>
</dbReference>
<dbReference type="Proteomes" id="UP000502287">
    <property type="component" value="Chromosome"/>
</dbReference>
<dbReference type="SUPFAM" id="SSF54523">
    <property type="entry name" value="Pili subunits"/>
    <property type="match status" value="1"/>
</dbReference>
<evidence type="ECO:0000256" key="1">
    <source>
        <dbReference type="SAM" id="Phobius"/>
    </source>
</evidence>